<dbReference type="KEGG" id="mcau:MIT9_P1653"/>
<dbReference type="Gene3D" id="3.30.70.270">
    <property type="match status" value="1"/>
</dbReference>
<dbReference type="Proteomes" id="UP001321825">
    <property type="component" value="Chromosome"/>
</dbReference>
<evidence type="ECO:0008006" key="7">
    <source>
        <dbReference type="Google" id="ProtNLM"/>
    </source>
</evidence>
<name>A0AAU9CBZ8_9GAMM</name>
<dbReference type="GO" id="GO:0071111">
    <property type="term" value="F:cyclic-guanylate-specific phosphodiesterase activity"/>
    <property type="evidence" value="ECO:0007669"/>
    <property type="project" value="InterPro"/>
</dbReference>
<organism evidence="5 6">
    <name type="scientific">Methylomarinovum caldicuralii</name>
    <dbReference type="NCBI Taxonomy" id="438856"/>
    <lineage>
        <taxon>Bacteria</taxon>
        <taxon>Pseudomonadati</taxon>
        <taxon>Pseudomonadota</taxon>
        <taxon>Gammaproteobacteria</taxon>
        <taxon>Methylococcales</taxon>
        <taxon>Methylothermaceae</taxon>
        <taxon>Methylomarinovum</taxon>
    </lineage>
</organism>
<evidence type="ECO:0000259" key="3">
    <source>
        <dbReference type="PROSITE" id="PS50887"/>
    </source>
</evidence>
<dbReference type="SUPFAM" id="SSF55073">
    <property type="entry name" value="Nucleotide cyclase"/>
    <property type="match status" value="1"/>
</dbReference>
<dbReference type="SUPFAM" id="SSF54631">
    <property type="entry name" value="CBS-domain pair"/>
    <property type="match status" value="1"/>
</dbReference>
<dbReference type="PANTHER" id="PTHR33121:SF76">
    <property type="entry name" value="SIGNALING PROTEIN"/>
    <property type="match status" value="1"/>
</dbReference>
<dbReference type="InterPro" id="IPR050706">
    <property type="entry name" value="Cyclic-di-GMP_PDE-like"/>
</dbReference>
<dbReference type="SMART" id="SM00052">
    <property type="entry name" value="EAL"/>
    <property type="match status" value="1"/>
</dbReference>
<proteinExistence type="predicted"/>
<dbReference type="CDD" id="cd01949">
    <property type="entry name" value="GGDEF"/>
    <property type="match status" value="1"/>
</dbReference>
<dbReference type="InterPro" id="IPR001633">
    <property type="entry name" value="EAL_dom"/>
</dbReference>
<dbReference type="Gene3D" id="3.20.20.450">
    <property type="entry name" value="EAL domain"/>
    <property type="match status" value="1"/>
</dbReference>
<dbReference type="Pfam" id="PF00571">
    <property type="entry name" value="CBS"/>
    <property type="match status" value="2"/>
</dbReference>
<dbReference type="PROSITE" id="PS50883">
    <property type="entry name" value="EAL"/>
    <property type="match status" value="1"/>
</dbReference>
<evidence type="ECO:0000259" key="2">
    <source>
        <dbReference type="PROSITE" id="PS50883"/>
    </source>
</evidence>
<keyword evidence="6" id="KW-1185">Reference proteome</keyword>
<dbReference type="EMBL" id="AP024714">
    <property type="protein sequence ID" value="BCX82069.1"/>
    <property type="molecule type" value="Genomic_DNA"/>
</dbReference>
<dbReference type="InterPro" id="IPR046342">
    <property type="entry name" value="CBS_dom_sf"/>
</dbReference>
<feature type="domain" description="CBS" evidence="4">
    <location>
        <begin position="361"/>
        <end position="422"/>
    </location>
</feature>
<dbReference type="InterPro" id="IPR000160">
    <property type="entry name" value="GGDEF_dom"/>
</dbReference>
<gene>
    <name evidence="5" type="ORF">MIT9_P1653</name>
</gene>
<evidence type="ECO:0000256" key="1">
    <source>
        <dbReference type="PROSITE-ProRule" id="PRU00703"/>
    </source>
</evidence>
<sequence>MVEFFTHVRSEILDERKLSQLSQSALGRSLIEIFSTQNLTTYFQPIVDLQSHQVYAVEALTRGPEQSALFSPLNLFRAASDLDCLEEMDWLARQTAIGSYKEMVGIHQNRVKLFLNVTVNLLQKGMQQGRTLECLRDLGLSPAQVVIELTELQPVENYEQFLSSIRYYREMGFSVSVDDLGSGYNGLRIWSEVKPDYVKIDRHFIQEIHRYPEKQNFLEVMVSLSKKMGTKVIAEGIETPEELSVLETLGVDYVQGFLLARPQPQIVMQPKFQWQHRTSAHEIGFEERVESLIEDCVTVPEDFSASELGTLFLKENDLEWVVVVDKNHKPMGMFYRDQFVSTLAKPFMRELYTRKKVTELMDKELFVFDSSTSLIEASRRFTNKKSGKRNAFVVRNEATGKLMGVASFISLLKAMTNLQIQSAQYANPLTRLPGNKPIKQCIQKHLSGTNPFAVIYVDVDNFKPFNDHYSFEEGDQVIIEIARILSKVSSQYGSFVGHIGGDDFVLIMDGDKPIQQVCERILLEFRSNIERFYSPEDQKRGGIRALNREGEEVFFPLMSLSLGVLKVNPQNIGHPQKLASEATKAKKAAKHQGGNTFVVREV</sequence>
<evidence type="ECO:0000259" key="4">
    <source>
        <dbReference type="PROSITE" id="PS51371"/>
    </source>
</evidence>
<dbReference type="PROSITE" id="PS51371">
    <property type="entry name" value="CBS"/>
    <property type="match status" value="2"/>
</dbReference>
<evidence type="ECO:0000313" key="6">
    <source>
        <dbReference type="Proteomes" id="UP001321825"/>
    </source>
</evidence>
<dbReference type="CDD" id="cd01948">
    <property type="entry name" value="EAL"/>
    <property type="match status" value="1"/>
</dbReference>
<dbReference type="InterPro" id="IPR035919">
    <property type="entry name" value="EAL_sf"/>
</dbReference>
<feature type="domain" description="EAL" evidence="2">
    <location>
        <begin position="23"/>
        <end position="276"/>
    </location>
</feature>
<dbReference type="Pfam" id="PF00990">
    <property type="entry name" value="GGDEF"/>
    <property type="match status" value="1"/>
</dbReference>
<accession>A0AAU9CBZ8</accession>
<dbReference type="Gene3D" id="3.10.580.10">
    <property type="entry name" value="CBS-domain"/>
    <property type="match status" value="1"/>
</dbReference>
<dbReference type="NCBIfam" id="TIGR00254">
    <property type="entry name" value="GGDEF"/>
    <property type="match status" value="1"/>
</dbReference>
<feature type="domain" description="CBS" evidence="4">
    <location>
        <begin position="292"/>
        <end position="351"/>
    </location>
</feature>
<dbReference type="InterPro" id="IPR000644">
    <property type="entry name" value="CBS_dom"/>
</dbReference>
<dbReference type="Pfam" id="PF00563">
    <property type="entry name" value="EAL"/>
    <property type="match status" value="1"/>
</dbReference>
<dbReference type="SUPFAM" id="SSF141868">
    <property type="entry name" value="EAL domain-like"/>
    <property type="match status" value="1"/>
</dbReference>
<dbReference type="PROSITE" id="PS50887">
    <property type="entry name" value="GGDEF"/>
    <property type="match status" value="1"/>
</dbReference>
<reference evidence="6" key="1">
    <citation type="journal article" date="2024" name="Int. J. Syst. Evol. Microbiol.">
        <title>Methylomarinovum tepidoasis sp. nov., a moderately thermophilic methanotroph of the family Methylothermaceae isolated from a deep-sea hydrothermal field.</title>
        <authorList>
            <person name="Hirayama H."/>
            <person name="Takaki Y."/>
            <person name="Abe M."/>
            <person name="Miyazaki M."/>
            <person name="Uematsu K."/>
            <person name="Matsui Y."/>
            <person name="Takai K."/>
        </authorList>
    </citation>
    <scope>NUCLEOTIDE SEQUENCE [LARGE SCALE GENOMIC DNA]</scope>
    <source>
        <strain evidence="6">IT-9</strain>
    </source>
</reference>
<evidence type="ECO:0000313" key="5">
    <source>
        <dbReference type="EMBL" id="BCX82069.1"/>
    </source>
</evidence>
<dbReference type="InterPro" id="IPR029787">
    <property type="entry name" value="Nucleotide_cyclase"/>
</dbReference>
<dbReference type="PANTHER" id="PTHR33121">
    <property type="entry name" value="CYCLIC DI-GMP PHOSPHODIESTERASE PDEF"/>
    <property type="match status" value="1"/>
</dbReference>
<dbReference type="InterPro" id="IPR043128">
    <property type="entry name" value="Rev_trsase/Diguanyl_cyclase"/>
</dbReference>
<dbReference type="AlphaFoldDB" id="A0AAU9CBZ8"/>
<feature type="domain" description="GGDEF" evidence="3">
    <location>
        <begin position="450"/>
        <end position="602"/>
    </location>
</feature>
<protein>
    <recommendedName>
        <fullName evidence="7">GGDEF domain-containing protein</fullName>
    </recommendedName>
</protein>
<dbReference type="SMART" id="SM00267">
    <property type="entry name" value="GGDEF"/>
    <property type="match status" value="1"/>
</dbReference>
<keyword evidence="1" id="KW-0129">CBS domain</keyword>